<feature type="domain" description="HTH araC/xylS-type" evidence="4">
    <location>
        <begin position="147"/>
        <end position="245"/>
    </location>
</feature>
<dbReference type="PANTHER" id="PTHR46796:SF15">
    <property type="entry name" value="BLL1074 PROTEIN"/>
    <property type="match status" value="1"/>
</dbReference>
<evidence type="ECO:0000259" key="4">
    <source>
        <dbReference type="PROSITE" id="PS01124"/>
    </source>
</evidence>
<sequence>MFEERTFAPTPPLRPWIAEIRIMSMAASPARTLTRLPNGTSSLVLCTRHGGTEVVAAGPNMRASYKPAEAVPLYARFVFRPGSARAFLGVALHELTNRVVSVDELWGRNAARWRDRLEGGSLQATIHTLEAALLEQLDPKQVDPWRERLVRGAVKELEEAPHATLSEVAARLGVGERRFRQVFREEIGLSPKRFARIARIRRVLAKAGRTAWAQLAAEAGFFDQAHLVAEFRDLLGVAPTSFLAGDLPARAACAVASG</sequence>
<dbReference type="Pfam" id="PF12833">
    <property type="entry name" value="HTH_18"/>
    <property type="match status" value="1"/>
</dbReference>
<evidence type="ECO:0000313" key="5">
    <source>
        <dbReference type="EMBL" id="WXB05889.1"/>
    </source>
</evidence>
<evidence type="ECO:0000256" key="2">
    <source>
        <dbReference type="ARBA" id="ARBA00023125"/>
    </source>
</evidence>
<keyword evidence="1" id="KW-0805">Transcription regulation</keyword>
<protein>
    <submittedName>
        <fullName evidence="5">AraC family transcriptional regulator</fullName>
    </submittedName>
</protein>
<dbReference type="InterPro" id="IPR018060">
    <property type="entry name" value="HTH_AraC"/>
</dbReference>
<organism evidence="5 6">
    <name type="scientific">Pendulispora rubella</name>
    <dbReference type="NCBI Taxonomy" id="2741070"/>
    <lineage>
        <taxon>Bacteria</taxon>
        <taxon>Pseudomonadati</taxon>
        <taxon>Myxococcota</taxon>
        <taxon>Myxococcia</taxon>
        <taxon>Myxococcales</taxon>
        <taxon>Sorangiineae</taxon>
        <taxon>Pendulisporaceae</taxon>
        <taxon>Pendulispora</taxon>
    </lineage>
</organism>
<dbReference type="Pfam" id="PF20240">
    <property type="entry name" value="DUF6597"/>
    <property type="match status" value="1"/>
</dbReference>
<dbReference type="Proteomes" id="UP001374803">
    <property type="component" value="Chromosome"/>
</dbReference>
<dbReference type="InterPro" id="IPR050204">
    <property type="entry name" value="AraC_XylS_family_regulators"/>
</dbReference>
<dbReference type="RefSeq" id="WP_394835539.1">
    <property type="nucleotide sequence ID" value="NZ_CP089929.1"/>
</dbReference>
<dbReference type="PANTHER" id="PTHR46796">
    <property type="entry name" value="HTH-TYPE TRANSCRIPTIONAL ACTIVATOR RHAS-RELATED"/>
    <property type="match status" value="1"/>
</dbReference>
<evidence type="ECO:0000313" key="6">
    <source>
        <dbReference type="Proteomes" id="UP001374803"/>
    </source>
</evidence>
<evidence type="ECO:0000256" key="3">
    <source>
        <dbReference type="ARBA" id="ARBA00023163"/>
    </source>
</evidence>
<dbReference type="PROSITE" id="PS01124">
    <property type="entry name" value="HTH_ARAC_FAMILY_2"/>
    <property type="match status" value="1"/>
</dbReference>
<keyword evidence="2" id="KW-0238">DNA-binding</keyword>
<accession>A0ABZ2L4L6</accession>
<dbReference type="Gene3D" id="1.10.10.60">
    <property type="entry name" value="Homeodomain-like"/>
    <property type="match status" value="1"/>
</dbReference>
<dbReference type="SMART" id="SM00342">
    <property type="entry name" value="HTH_ARAC"/>
    <property type="match status" value="1"/>
</dbReference>
<proteinExistence type="predicted"/>
<gene>
    <name evidence="5" type="ORF">LVJ94_01250</name>
</gene>
<keyword evidence="6" id="KW-1185">Reference proteome</keyword>
<evidence type="ECO:0000256" key="1">
    <source>
        <dbReference type="ARBA" id="ARBA00023015"/>
    </source>
</evidence>
<reference evidence="5" key="1">
    <citation type="submission" date="2021-12" db="EMBL/GenBank/DDBJ databases">
        <title>Discovery of the Pendulisporaceae a myxobacterial family with distinct sporulation behavior and unique specialized metabolism.</title>
        <authorList>
            <person name="Garcia R."/>
            <person name="Popoff A."/>
            <person name="Bader C.D."/>
            <person name="Loehr J."/>
            <person name="Walesch S."/>
            <person name="Walt C."/>
            <person name="Boldt J."/>
            <person name="Bunk B."/>
            <person name="Haeckl F.J.F.P.J."/>
            <person name="Gunesch A.P."/>
            <person name="Birkelbach J."/>
            <person name="Nuebel U."/>
            <person name="Pietschmann T."/>
            <person name="Bach T."/>
            <person name="Mueller R."/>
        </authorList>
    </citation>
    <scope>NUCLEOTIDE SEQUENCE</scope>
    <source>
        <strain evidence="5">MSr11367</strain>
    </source>
</reference>
<dbReference type="EMBL" id="CP089983">
    <property type="protein sequence ID" value="WXB05889.1"/>
    <property type="molecule type" value="Genomic_DNA"/>
</dbReference>
<dbReference type="InterPro" id="IPR046532">
    <property type="entry name" value="DUF6597"/>
</dbReference>
<keyword evidence="3" id="KW-0804">Transcription</keyword>
<name>A0ABZ2L4L6_9BACT</name>